<keyword evidence="5" id="KW-0949">S-adenosyl-L-methionine</keyword>
<dbReference type="GO" id="GO:0008170">
    <property type="term" value="F:N-methyltransferase activity"/>
    <property type="evidence" value="ECO:0007669"/>
    <property type="project" value="UniProtKB-ARBA"/>
</dbReference>
<evidence type="ECO:0000256" key="4">
    <source>
        <dbReference type="ARBA" id="ARBA00022679"/>
    </source>
</evidence>
<evidence type="ECO:0000259" key="6">
    <source>
        <dbReference type="Pfam" id="PF05175"/>
    </source>
</evidence>
<dbReference type="PROSITE" id="PS00092">
    <property type="entry name" value="N6_MTASE"/>
    <property type="match status" value="1"/>
</dbReference>
<keyword evidence="2" id="KW-0698">rRNA processing</keyword>
<evidence type="ECO:0000256" key="1">
    <source>
        <dbReference type="ARBA" id="ARBA00022490"/>
    </source>
</evidence>
<dbReference type="CDD" id="cd02440">
    <property type="entry name" value="AdoMet_MTases"/>
    <property type="match status" value="1"/>
</dbReference>
<dbReference type="GO" id="GO:0032259">
    <property type="term" value="P:methylation"/>
    <property type="evidence" value="ECO:0007669"/>
    <property type="project" value="UniProtKB-KW"/>
</dbReference>
<dbReference type="PRINTS" id="PR00507">
    <property type="entry name" value="N12N6MTFRASE"/>
</dbReference>
<evidence type="ECO:0000256" key="5">
    <source>
        <dbReference type="ARBA" id="ARBA00022691"/>
    </source>
</evidence>
<gene>
    <name evidence="8" type="ORF">EXM22_08405</name>
</gene>
<keyword evidence="4 8" id="KW-0808">Transferase</keyword>
<dbReference type="GO" id="GO:0006364">
    <property type="term" value="P:rRNA processing"/>
    <property type="evidence" value="ECO:0007669"/>
    <property type="project" value="UniProtKB-KW"/>
</dbReference>
<dbReference type="InterPro" id="IPR046977">
    <property type="entry name" value="RsmC/RlmG"/>
</dbReference>
<dbReference type="OrthoDB" id="29650at2"/>
<dbReference type="InterPro" id="IPR029063">
    <property type="entry name" value="SAM-dependent_MTases_sf"/>
</dbReference>
<dbReference type="PANTHER" id="PTHR47816">
    <property type="entry name" value="RIBOSOMAL RNA SMALL SUBUNIT METHYLTRANSFERASE C"/>
    <property type="match status" value="1"/>
</dbReference>
<evidence type="ECO:0000259" key="7">
    <source>
        <dbReference type="Pfam" id="PF26049"/>
    </source>
</evidence>
<evidence type="ECO:0000313" key="9">
    <source>
        <dbReference type="Proteomes" id="UP000324209"/>
    </source>
</evidence>
<evidence type="ECO:0000313" key="8">
    <source>
        <dbReference type="EMBL" id="QEN08003.1"/>
    </source>
</evidence>
<dbReference type="InterPro" id="IPR007848">
    <property type="entry name" value="Small_mtfrase_dom"/>
</dbReference>
<name>A0A5C1QIM3_9SPIO</name>
<proteinExistence type="predicted"/>
<keyword evidence="1" id="KW-0963">Cytoplasm</keyword>
<dbReference type="Proteomes" id="UP000324209">
    <property type="component" value="Chromosome"/>
</dbReference>
<dbReference type="GO" id="GO:0003676">
    <property type="term" value="F:nucleic acid binding"/>
    <property type="evidence" value="ECO:0007669"/>
    <property type="project" value="InterPro"/>
</dbReference>
<keyword evidence="3 8" id="KW-0489">Methyltransferase</keyword>
<protein>
    <submittedName>
        <fullName evidence="8">Class I SAM-dependent methyltransferase</fullName>
    </submittedName>
</protein>
<reference evidence="8 9" key="1">
    <citation type="submission" date="2019-02" db="EMBL/GenBank/DDBJ databases">
        <title>Complete Genome Sequence and Methylome Analysis of free living Spirochaetas.</title>
        <authorList>
            <person name="Fomenkov A."/>
            <person name="Dubinina G."/>
            <person name="Leshcheva N."/>
            <person name="Mikheeva N."/>
            <person name="Grabovich M."/>
            <person name="Vincze T."/>
            <person name="Roberts R.J."/>
        </authorList>
    </citation>
    <scope>NUCLEOTIDE SEQUENCE [LARGE SCALE GENOMIC DNA]</scope>
    <source>
        <strain evidence="8 9">K2</strain>
    </source>
</reference>
<sequence>MKYSYITDFGHFTLKFETQDKSLKPFDAADEYLLSLLADTKYAHQKLLLVNDRCAALSVPLAEQLIGHVNDSLHELEETAENMHENGKPPCPSQSILKPIPDAPDCIVMKIPKSLDHFRFQLQKIRAGIQKETEILAAGMSRYLPASYFECFQAETQDATYSRIEKKARYYKGVLKPQTEMSVQSSSYVWEGRRYISLPGVFSHRGVDPGSGFLLKNMPDLPVPKVIIDPGCGNGILGLEALNIWPEARLTATDENALAVASTLQNSERAGVAERCTVLQTRILRGIAQESADLILCNPPFHRGHTVSLETGFAFIRESSAVLREGGYMALVVNKTLGYGNILKENFQKVNILKQNSKYRLILCRK</sequence>
<dbReference type="Pfam" id="PF26049">
    <property type="entry name" value="RLMG_N"/>
    <property type="match status" value="1"/>
</dbReference>
<feature type="domain" description="RlmG N-terminal" evidence="7">
    <location>
        <begin position="18"/>
        <end position="170"/>
    </location>
</feature>
<dbReference type="PANTHER" id="PTHR47816:SF4">
    <property type="entry name" value="RIBOSOMAL RNA SMALL SUBUNIT METHYLTRANSFERASE C"/>
    <property type="match status" value="1"/>
</dbReference>
<dbReference type="SUPFAM" id="SSF53335">
    <property type="entry name" value="S-adenosyl-L-methionine-dependent methyltransferases"/>
    <property type="match status" value="1"/>
</dbReference>
<dbReference type="Pfam" id="PF05175">
    <property type="entry name" value="MTS"/>
    <property type="match status" value="1"/>
</dbReference>
<accession>A0A5C1QIM3</accession>
<dbReference type="Gene3D" id="3.40.50.150">
    <property type="entry name" value="Vaccinia Virus protein VP39"/>
    <property type="match status" value="2"/>
</dbReference>
<evidence type="ECO:0000256" key="2">
    <source>
        <dbReference type="ARBA" id="ARBA00022552"/>
    </source>
</evidence>
<dbReference type="AlphaFoldDB" id="A0A5C1QIM3"/>
<organism evidence="8 9">
    <name type="scientific">Oceanispirochaeta crateris</name>
    <dbReference type="NCBI Taxonomy" id="2518645"/>
    <lineage>
        <taxon>Bacteria</taxon>
        <taxon>Pseudomonadati</taxon>
        <taxon>Spirochaetota</taxon>
        <taxon>Spirochaetia</taxon>
        <taxon>Spirochaetales</taxon>
        <taxon>Spirochaetaceae</taxon>
        <taxon>Oceanispirochaeta</taxon>
    </lineage>
</organism>
<dbReference type="EMBL" id="CP036150">
    <property type="protein sequence ID" value="QEN08003.1"/>
    <property type="molecule type" value="Genomic_DNA"/>
</dbReference>
<keyword evidence="9" id="KW-1185">Reference proteome</keyword>
<dbReference type="InterPro" id="IPR002052">
    <property type="entry name" value="DNA_methylase_N6_adenine_CS"/>
</dbReference>
<dbReference type="KEGG" id="ock:EXM22_08405"/>
<dbReference type="RefSeq" id="WP_149486083.1">
    <property type="nucleotide sequence ID" value="NZ_CP036150.1"/>
</dbReference>
<feature type="domain" description="Methyltransferase small" evidence="6">
    <location>
        <begin position="196"/>
        <end position="361"/>
    </location>
</feature>
<dbReference type="InterPro" id="IPR058679">
    <property type="entry name" value="RlmG_N"/>
</dbReference>
<dbReference type="GO" id="GO:0008757">
    <property type="term" value="F:S-adenosylmethionine-dependent methyltransferase activity"/>
    <property type="evidence" value="ECO:0007669"/>
    <property type="project" value="InterPro"/>
</dbReference>
<evidence type="ECO:0000256" key="3">
    <source>
        <dbReference type="ARBA" id="ARBA00022603"/>
    </source>
</evidence>